<gene>
    <name evidence="3" type="ORF">GGR95_002312</name>
</gene>
<evidence type="ECO:0000259" key="2">
    <source>
        <dbReference type="Pfam" id="PF14339"/>
    </source>
</evidence>
<protein>
    <recommendedName>
        <fullName evidence="2">DUF4394 domain-containing protein</fullName>
    </recommendedName>
</protein>
<comment type="caution">
    <text evidence="3">The sequence shown here is derived from an EMBL/GenBank/DDBJ whole genome shotgun (WGS) entry which is preliminary data.</text>
</comment>
<evidence type="ECO:0000313" key="4">
    <source>
        <dbReference type="Proteomes" id="UP000530268"/>
    </source>
</evidence>
<reference evidence="3 4" key="1">
    <citation type="submission" date="2020-08" db="EMBL/GenBank/DDBJ databases">
        <title>Genomic Encyclopedia of Type Strains, Phase IV (KMG-IV): sequencing the most valuable type-strain genomes for metagenomic binning, comparative biology and taxonomic classification.</title>
        <authorList>
            <person name="Goeker M."/>
        </authorList>
    </citation>
    <scope>NUCLEOTIDE SEQUENCE [LARGE SCALE GENOMIC DNA]</scope>
    <source>
        <strain evidence="3 4">DSM 102234</strain>
    </source>
</reference>
<dbReference type="Pfam" id="PF14339">
    <property type="entry name" value="DUF4394"/>
    <property type="match status" value="1"/>
</dbReference>
<feature type="domain" description="DUF4394" evidence="2">
    <location>
        <begin position="55"/>
        <end position="271"/>
    </location>
</feature>
<sequence>MLKLLSTTTLLALSTSAVFAEGQPTMSGYGLTTDGASLVVFSDISAPSEATKIELNGGTLDAIAYRPVTGELIGFSKAGNVYVVDTTTGALTDIKATFAPEVSMGDDAAVAFDFNNKIDAVRAVSSDGVNVVYFPTDFGGDKANSVLRFTDLAYAEGDANQGATPMVFANAYTNAVNGAKQDTTFQYALDSGLNALVSLANNEGTLTTVAPLTLDGAPFDVTMAGGFDIISPAAGEDMAVALLAIEGGETSGLYQIDLSSGALTLMGDTGMDSFSSFAAMMH</sequence>
<evidence type="ECO:0000313" key="3">
    <source>
        <dbReference type="EMBL" id="MBB3994664.1"/>
    </source>
</evidence>
<dbReference type="EMBL" id="JACIEI010000007">
    <property type="protein sequence ID" value="MBB3994664.1"/>
    <property type="molecule type" value="Genomic_DNA"/>
</dbReference>
<feature type="signal peptide" evidence="1">
    <location>
        <begin position="1"/>
        <end position="20"/>
    </location>
</feature>
<dbReference type="InterPro" id="IPR025507">
    <property type="entry name" value="DUF4394"/>
</dbReference>
<name>A0A7W6EBE7_9RHOB</name>
<evidence type="ECO:0000256" key="1">
    <source>
        <dbReference type="SAM" id="SignalP"/>
    </source>
</evidence>
<feature type="chain" id="PRO_5031334479" description="DUF4394 domain-containing protein" evidence="1">
    <location>
        <begin position="21"/>
        <end position="282"/>
    </location>
</feature>
<accession>A0A7W6EBE7</accession>
<dbReference type="RefSeq" id="WP_184565895.1">
    <property type="nucleotide sequence ID" value="NZ_JACIEI010000007.1"/>
</dbReference>
<keyword evidence="4" id="KW-1185">Reference proteome</keyword>
<proteinExistence type="predicted"/>
<organism evidence="3 4">
    <name type="scientific">Sulfitobacter undariae</name>
    <dbReference type="NCBI Taxonomy" id="1563671"/>
    <lineage>
        <taxon>Bacteria</taxon>
        <taxon>Pseudomonadati</taxon>
        <taxon>Pseudomonadota</taxon>
        <taxon>Alphaproteobacteria</taxon>
        <taxon>Rhodobacterales</taxon>
        <taxon>Roseobacteraceae</taxon>
        <taxon>Sulfitobacter</taxon>
    </lineage>
</organism>
<dbReference type="Proteomes" id="UP000530268">
    <property type="component" value="Unassembled WGS sequence"/>
</dbReference>
<keyword evidence="1" id="KW-0732">Signal</keyword>
<dbReference type="AlphaFoldDB" id="A0A7W6EBE7"/>